<dbReference type="CDD" id="cd18316">
    <property type="entry name" value="BTB_POZ_KCTD-like"/>
    <property type="match status" value="1"/>
</dbReference>
<dbReference type="AlphaFoldDB" id="A0AAD3CQA3"/>
<dbReference type="PANTHER" id="PTHR14499:SF136">
    <property type="entry name" value="GH08630P"/>
    <property type="match status" value="1"/>
</dbReference>
<dbReference type="PROSITE" id="PS50097">
    <property type="entry name" value="BTB"/>
    <property type="match status" value="1"/>
</dbReference>
<proteinExistence type="predicted"/>
<dbReference type="InterPro" id="IPR003131">
    <property type="entry name" value="T1-type_BTB"/>
</dbReference>
<comment type="caution">
    <text evidence="2">The sequence shown here is derived from an EMBL/GenBank/DDBJ whole genome shotgun (WGS) entry which is preliminary data.</text>
</comment>
<sequence length="222" mass="25763">MSSSSSTIVKLNIGGTPYEVSRSLINSFPDSMLGSVVSDKWKENSEELIFIERDGQRFRYVLDYMRDGKVNLPRGECVESLCTELDYFGIEYDLKLISSNDRLNVPESIRTFKAYLEDFETMKHTQAMSHIETLITIDIINKALEKFASCNIEFEVRYSDDSNSTENKLVYEFLRKELGYGNRKEIFERINESILDLNLKIVTHQFVRDYHSLSMNVKEASK</sequence>
<dbReference type="EMBL" id="BLLK01000038">
    <property type="protein sequence ID" value="GFH50201.1"/>
    <property type="molecule type" value="Genomic_DNA"/>
</dbReference>
<dbReference type="Pfam" id="PF02214">
    <property type="entry name" value="BTB_2"/>
    <property type="match status" value="1"/>
</dbReference>
<accession>A0AAD3CQA3</accession>
<protein>
    <submittedName>
        <fullName evidence="2">K_tetra-domain-containing protein</fullName>
    </submittedName>
</protein>
<dbReference type="Gene3D" id="3.30.710.10">
    <property type="entry name" value="Potassium Channel Kv1.1, Chain A"/>
    <property type="match status" value="1"/>
</dbReference>
<name>A0AAD3CQA3_9STRA</name>
<keyword evidence="3" id="KW-1185">Reference proteome</keyword>
<dbReference type="SUPFAM" id="SSF54695">
    <property type="entry name" value="POZ domain"/>
    <property type="match status" value="1"/>
</dbReference>
<organism evidence="2 3">
    <name type="scientific">Chaetoceros tenuissimus</name>
    <dbReference type="NCBI Taxonomy" id="426638"/>
    <lineage>
        <taxon>Eukaryota</taxon>
        <taxon>Sar</taxon>
        <taxon>Stramenopiles</taxon>
        <taxon>Ochrophyta</taxon>
        <taxon>Bacillariophyta</taxon>
        <taxon>Coscinodiscophyceae</taxon>
        <taxon>Chaetocerotophycidae</taxon>
        <taxon>Chaetocerotales</taxon>
        <taxon>Chaetocerotaceae</taxon>
        <taxon>Chaetoceros</taxon>
    </lineage>
</organism>
<dbReference type="InterPro" id="IPR000210">
    <property type="entry name" value="BTB/POZ_dom"/>
</dbReference>
<reference evidence="2 3" key="1">
    <citation type="journal article" date="2021" name="Sci. Rep.">
        <title>The genome of the diatom Chaetoceros tenuissimus carries an ancient integrated fragment of an extant virus.</title>
        <authorList>
            <person name="Hongo Y."/>
            <person name="Kimura K."/>
            <person name="Takaki Y."/>
            <person name="Yoshida Y."/>
            <person name="Baba S."/>
            <person name="Kobayashi G."/>
            <person name="Nagasaki K."/>
            <person name="Hano T."/>
            <person name="Tomaru Y."/>
        </authorList>
    </citation>
    <scope>NUCLEOTIDE SEQUENCE [LARGE SCALE GENOMIC DNA]</scope>
    <source>
        <strain evidence="2 3">NIES-3715</strain>
    </source>
</reference>
<dbReference type="Proteomes" id="UP001054902">
    <property type="component" value="Unassembled WGS sequence"/>
</dbReference>
<evidence type="ECO:0000313" key="2">
    <source>
        <dbReference type="EMBL" id="GFH50201.1"/>
    </source>
</evidence>
<feature type="domain" description="BTB" evidence="1">
    <location>
        <begin position="7"/>
        <end position="74"/>
    </location>
</feature>
<dbReference type="GO" id="GO:0051260">
    <property type="term" value="P:protein homooligomerization"/>
    <property type="evidence" value="ECO:0007669"/>
    <property type="project" value="InterPro"/>
</dbReference>
<dbReference type="SMART" id="SM00225">
    <property type="entry name" value="BTB"/>
    <property type="match status" value="1"/>
</dbReference>
<evidence type="ECO:0000259" key="1">
    <source>
        <dbReference type="PROSITE" id="PS50097"/>
    </source>
</evidence>
<dbReference type="PANTHER" id="PTHR14499">
    <property type="entry name" value="POTASSIUM CHANNEL TETRAMERIZATION DOMAIN-CONTAINING"/>
    <property type="match status" value="1"/>
</dbReference>
<evidence type="ECO:0000313" key="3">
    <source>
        <dbReference type="Proteomes" id="UP001054902"/>
    </source>
</evidence>
<dbReference type="InterPro" id="IPR011333">
    <property type="entry name" value="SKP1/BTB/POZ_sf"/>
</dbReference>
<gene>
    <name evidence="2" type="ORF">CTEN210_06677</name>
</gene>